<dbReference type="FunFam" id="3.90.850.10:FF:000003">
    <property type="entry name" value="Fumarylacetoacetate hydrolase domain-containing 1"/>
    <property type="match status" value="1"/>
</dbReference>
<evidence type="ECO:0000256" key="2">
    <source>
        <dbReference type="ARBA" id="ARBA00022723"/>
    </source>
</evidence>
<dbReference type="Pfam" id="PF01557">
    <property type="entry name" value="FAA_hydrolase"/>
    <property type="match status" value="1"/>
</dbReference>
<dbReference type="Gene3D" id="3.90.850.10">
    <property type="entry name" value="Fumarylacetoacetase-like, C-terminal domain"/>
    <property type="match status" value="1"/>
</dbReference>
<dbReference type="AlphaFoldDB" id="A0A316VQ50"/>
<dbReference type="InterPro" id="IPR011234">
    <property type="entry name" value="Fumarylacetoacetase-like_C"/>
</dbReference>
<dbReference type="SUPFAM" id="SSF56529">
    <property type="entry name" value="FAH"/>
    <property type="match status" value="1"/>
</dbReference>
<dbReference type="GeneID" id="37033255"/>
<reference evidence="4 5" key="1">
    <citation type="journal article" date="2018" name="Mol. Biol. Evol.">
        <title>Broad Genomic Sampling Reveals a Smut Pathogenic Ancestry of the Fungal Clade Ustilaginomycotina.</title>
        <authorList>
            <person name="Kijpornyongpan T."/>
            <person name="Mondo S.J."/>
            <person name="Barry K."/>
            <person name="Sandor L."/>
            <person name="Lee J."/>
            <person name="Lipzen A."/>
            <person name="Pangilinan J."/>
            <person name="LaButti K."/>
            <person name="Hainaut M."/>
            <person name="Henrissat B."/>
            <person name="Grigoriev I.V."/>
            <person name="Spatafora J.W."/>
            <person name="Aime M.C."/>
        </authorList>
    </citation>
    <scope>NUCLEOTIDE SEQUENCE [LARGE SCALE GENOMIC DNA]</scope>
    <source>
        <strain evidence="4 5">MCA 4658</strain>
    </source>
</reference>
<dbReference type="InterPro" id="IPR036663">
    <property type="entry name" value="Fumarylacetoacetase_C_sf"/>
</dbReference>
<dbReference type="Proteomes" id="UP000245783">
    <property type="component" value="Unassembled WGS sequence"/>
</dbReference>
<dbReference type="RefSeq" id="XP_025366877.1">
    <property type="nucleotide sequence ID" value="XM_025511385.1"/>
</dbReference>
<evidence type="ECO:0000313" key="5">
    <source>
        <dbReference type="Proteomes" id="UP000245783"/>
    </source>
</evidence>
<dbReference type="PANTHER" id="PTHR11820">
    <property type="entry name" value="ACYLPYRUVASE"/>
    <property type="match status" value="1"/>
</dbReference>
<keyword evidence="5" id="KW-1185">Reference proteome</keyword>
<dbReference type="STRING" id="1522189.A0A316VQ50"/>
<gene>
    <name evidence="4" type="ORF">IE81DRAFT_259205</name>
</gene>
<dbReference type="EMBL" id="KZ819448">
    <property type="protein sequence ID" value="PWN39717.1"/>
    <property type="molecule type" value="Genomic_DNA"/>
</dbReference>
<dbReference type="GO" id="GO:0018773">
    <property type="term" value="F:acetylpyruvate hydrolase activity"/>
    <property type="evidence" value="ECO:0007669"/>
    <property type="project" value="TreeGrafter"/>
</dbReference>
<dbReference type="GO" id="GO:0046872">
    <property type="term" value="F:metal ion binding"/>
    <property type="evidence" value="ECO:0007669"/>
    <property type="project" value="UniProtKB-KW"/>
</dbReference>
<sequence length="227" mass="24450">MSISTFRHSGKKIVAIGRNFGAHAKELGNAVPTSPFFFLKPTTSYLDDGGTVLIPKGVEAHFEVELGVVVGKEARDVKRADAERHIGGYALGIDMTARNLQDKAKKAGLPWSAAKGFDTFNPVSSLIEKSKIADPHNVRLWLAVNEAMKQNGNTQDMIFDIPHLLEYISSIMTLEVGDLVLTGTPQGVGRVVAGDVITAGLGLPDSKEDLAKLKINVADRQGLFQVD</sequence>
<dbReference type="GO" id="GO:0019752">
    <property type="term" value="P:carboxylic acid metabolic process"/>
    <property type="evidence" value="ECO:0007669"/>
    <property type="project" value="UniProtKB-ARBA"/>
</dbReference>
<evidence type="ECO:0000313" key="4">
    <source>
        <dbReference type="EMBL" id="PWN39717.1"/>
    </source>
</evidence>
<comment type="similarity">
    <text evidence="1">Belongs to the FAH family.</text>
</comment>
<evidence type="ECO:0000256" key="1">
    <source>
        <dbReference type="ARBA" id="ARBA00010211"/>
    </source>
</evidence>
<proteinExistence type="inferred from homology"/>
<name>A0A316VQ50_9BASI</name>
<protein>
    <recommendedName>
        <fullName evidence="3">Fumarylacetoacetase-like C-terminal domain-containing protein</fullName>
    </recommendedName>
</protein>
<feature type="domain" description="Fumarylacetoacetase-like C-terminal" evidence="3">
    <location>
        <begin position="12"/>
        <end position="208"/>
    </location>
</feature>
<dbReference type="PANTHER" id="PTHR11820:SF7">
    <property type="entry name" value="ACYLPYRUVASE FAHD1, MITOCHONDRIAL"/>
    <property type="match status" value="1"/>
</dbReference>
<dbReference type="InParanoid" id="A0A316VQ50"/>
<dbReference type="FunCoup" id="A0A316VQ50">
    <property type="interactions" value="250"/>
</dbReference>
<dbReference type="GO" id="GO:0005739">
    <property type="term" value="C:mitochondrion"/>
    <property type="evidence" value="ECO:0007669"/>
    <property type="project" value="TreeGrafter"/>
</dbReference>
<keyword evidence="2" id="KW-0479">Metal-binding</keyword>
<dbReference type="OrthoDB" id="74910at2759"/>
<accession>A0A316VQ50</accession>
<organism evidence="4 5">
    <name type="scientific">Ceraceosorus guamensis</name>
    <dbReference type="NCBI Taxonomy" id="1522189"/>
    <lineage>
        <taxon>Eukaryota</taxon>
        <taxon>Fungi</taxon>
        <taxon>Dikarya</taxon>
        <taxon>Basidiomycota</taxon>
        <taxon>Ustilaginomycotina</taxon>
        <taxon>Exobasidiomycetes</taxon>
        <taxon>Ceraceosorales</taxon>
        <taxon>Ceraceosoraceae</taxon>
        <taxon>Ceraceosorus</taxon>
    </lineage>
</organism>
<evidence type="ECO:0000259" key="3">
    <source>
        <dbReference type="Pfam" id="PF01557"/>
    </source>
</evidence>